<dbReference type="STRING" id="1777138.AWB77_04356"/>
<evidence type="ECO:0000313" key="3">
    <source>
        <dbReference type="Proteomes" id="UP000054903"/>
    </source>
</evidence>
<accession>A0A158CNV4</accession>
<comment type="caution">
    <text evidence="2">The sequence shown here is derived from an EMBL/GenBank/DDBJ whole genome shotgun (WGS) entry which is preliminary data.</text>
</comment>
<name>A0A158CNV4_9BURK</name>
<evidence type="ECO:0008006" key="4">
    <source>
        <dbReference type="Google" id="ProtNLM"/>
    </source>
</evidence>
<keyword evidence="3" id="KW-1185">Reference proteome</keyword>
<dbReference type="InterPro" id="IPR036629">
    <property type="entry name" value="YjbJ_sf"/>
</dbReference>
<gene>
    <name evidence="2" type="ORF">AWB77_04356</name>
</gene>
<dbReference type="EMBL" id="FCNX02000011">
    <property type="protein sequence ID" value="SAK84045.1"/>
    <property type="molecule type" value="Genomic_DNA"/>
</dbReference>
<sequence length="100" mass="10885">MGYVPVGHAGACLPVRAHFAMGLRDTNELQEVEMNSDQKEGIKEQIKGWTDTAIGTLTGNEDRKLKGDVEITNGANRKDYGDQKDNIGKGVEEPGEPTNQ</sequence>
<protein>
    <recommendedName>
        <fullName evidence="4">CsbD-like protein</fullName>
    </recommendedName>
</protein>
<proteinExistence type="predicted"/>
<dbReference type="SUPFAM" id="SSF69047">
    <property type="entry name" value="Hypothetical protein YjbJ"/>
    <property type="match status" value="1"/>
</dbReference>
<dbReference type="AlphaFoldDB" id="A0A158CNV4"/>
<reference evidence="2" key="1">
    <citation type="submission" date="2016-01" db="EMBL/GenBank/DDBJ databases">
        <authorList>
            <person name="Peeters C."/>
        </authorList>
    </citation>
    <scope>NUCLEOTIDE SEQUENCE</scope>
    <source>
        <strain evidence="2">LMG 29320</strain>
    </source>
</reference>
<feature type="region of interest" description="Disordered" evidence="1">
    <location>
        <begin position="67"/>
        <end position="100"/>
    </location>
</feature>
<organism evidence="2 3">
    <name type="scientific">Caballeronia fortuita</name>
    <dbReference type="NCBI Taxonomy" id="1777138"/>
    <lineage>
        <taxon>Bacteria</taxon>
        <taxon>Pseudomonadati</taxon>
        <taxon>Pseudomonadota</taxon>
        <taxon>Betaproteobacteria</taxon>
        <taxon>Burkholderiales</taxon>
        <taxon>Burkholderiaceae</taxon>
        <taxon>Caballeronia</taxon>
    </lineage>
</organism>
<feature type="compositionally biased region" description="Basic and acidic residues" evidence="1">
    <location>
        <begin position="76"/>
        <end position="92"/>
    </location>
</feature>
<evidence type="ECO:0000256" key="1">
    <source>
        <dbReference type="SAM" id="MobiDB-lite"/>
    </source>
</evidence>
<dbReference type="Gene3D" id="1.10.1470.10">
    <property type="entry name" value="YjbJ"/>
    <property type="match status" value="1"/>
</dbReference>
<dbReference type="Proteomes" id="UP000054903">
    <property type="component" value="Unassembled WGS sequence"/>
</dbReference>
<evidence type="ECO:0000313" key="2">
    <source>
        <dbReference type="EMBL" id="SAK84045.1"/>
    </source>
</evidence>